<feature type="compositionally biased region" description="Polar residues" evidence="5">
    <location>
        <begin position="362"/>
        <end position="378"/>
    </location>
</feature>
<evidence type="ECO:0000256" key="3">
    <source>
        <dbReference type="ARBA" id="ARBA00022833"/>
    </source>
</evidence>
<dbReference type="GO" id="GO:0006355">
    <property type="term" value="P:regulation of DNA-templated transcription"/>
    <property type="evidence" value="ECO:0007669"/>
    <property type="project" value="InterPro"/>
</dbReference>
<dbReference type="PROSITE" id="PS50114">
    <property type="entry name" value="GATA_ZN_FINGER_2"/>
    <property type="match status" value="1"/>
</dbReference>
<evidence type="ECO:0000256" key="4">
    <source>
        <dbReference type="PROSITE-ProRule" id="PRU00094"/>
    </source>
</evidence>
<dbReference type="STRING" id="1344416.A0A139ANE5"/>
<evidence type="ECO:0000313" key="8">
    <source>
        <dbReference type="Proteomes" id="UP000070544"/>
    </source>
</evidence>
<reference evidence="7 8" key="1">
    <citation type="journal article" date="2015" name="Genome Biol. Evol.">
        <title>Phylogenomic analyses indicate that early fungi evolved digesting cell walls of algal ancestors of land plants.</title>
        <authorList>
            <person name="Chang Y."/>
            <person name="Wang S."/>
            <person name="Sekimoto S."/>
            <person name="Aerts A.L."/>
            <person name="Choi C."/>
            <person name="Clum A."/>
            <person name="LaButti K.M."/>
            <person name="Lindquist E.A."/>
            <person name="Yee Ngan C."/>
            <person name="Ohm R.A."/>
            <person name="Salamov A.A."/>
            <person name="Grigoriev I.V."/>
            <person name="Spatafora J.W."/>
            <person name="Berbee M.L."/>
        </authorList>
    </citation>
    <scope>NUCLEOTIDE SEQUENCE [LARGE SCALE GENOMIC DNA]</scope>
    <source>
        <strain evidence="7 8">JEL478</strain>
    </source>
</reference>
<dbReference type="AlphaFoldDB" id="A0A139ANE5"/>
<evidence type="ECO:0000313" key="7">
    <source>
        <dbReference type="EMBL" id="KXS18267.1"/>
    </source>
</evidence>
<dbReference type="InterPro" id="IPR000679">
    <property type="entry name" value="Znf_GATA"/>
</dbReference>
<proteinExistence type="predicted"/>
<feature type="compositionally biased region" description="Acidic residues" evidence="5">
    <location>
        <begin position="282"/>
        <end position="302"/>
    </location>
</feature>
<protein>
    <recommendedName>
        <fullName evidence="6">GATA-type domain-containing protein</fullName>
    </recommendedName>
</protein>
<evidence type="ECO:0000256" key="5">
    <source>
        <dbReference type="SAM" id="MobiDB-lite"/>
    </source>
</evidence>
<accession>A0A139ANE5</accession>
<feature type="compositionally biased region" description="Gly residues" evidence="5">
    <location>
        <begin position="485"/>
        <end position="510"/>
    </location>
</feature>
<feature type="region of interest" description="Disordered" evidence="5">
    <location>
        <begin position="213"/>
        <end position="310"/>
    </location>
</feature>
<feature type="region of interest" description="Disordered" evidence="5">
    <location>
        <begin position="469"/>
        <end position="510"/>
    </location>
</feature>
<name>A0A139ANE5_GONPJ</name>
<keyword evidence="8" id="KW-1185">Reference proteome</keyword>
<dbReference type="SUPFAM" id="SSF57716">
    <property type="entry name" value="Glucocorticoid receptor-like (DNA-binding domain)"/>
    <property type="match status" value="1"/>
</dbReference>
<dbReference type="OrthoDB" id="10680122at2759"/>
<dbReference type="SMART" id="SM00401">
    <property type="entry name" value="ZnF_GATA"/>
    <property type="match status" value="1"/>
</dbReference>
<dbReference type="PROSITE" id="PS00344">
    <property type="entry name" value="GATA_ZN_FINGER_1"/>
    <property type="match status" value="1"/>
</dbReference>
<dbReference type="Gene3D" id="3.30.50.10">
    <property type="entry name" value="Erythroid Transcription Factor GATA-1, subunit A"/>
    <property type="match status" value="1"/>
</dbReference>
<dbReference type="CDD" id="cd00202">
    <property type="entry name" value="ZnF_GATA"/>
    <property type="match status" value="1"/>
</dbReference>
<dbReference type="GO" id="GO:0008270">
    <property type="term" value="F:zinc ion binding"/>
    <property type="evidence" value="ECO:0007669"/>
    <property type="project" value="UniProtKB-KW"/>
</dbReference>
<keyword evidence="2 4" id="KW-0863">Zinc-finger</keyword>
<keyword evidence="3" id="KW-0862">Zinc</keyword>
<feature type="region of interest" description="Disordered" evidence="5">
    <location>
        <begin position="349"/>
        <end position="429"/>
    </location>
</feature>
<dbReference type="PANTHER" id="PTHR47255">
    <property type="entry name" value="GATA TRANSCRIPTION FACTOR 22-RELATED"/>
    <property type="match status" value="1"/>
</dbReference>
<dbReference type="Pfam" id="PF00320">
    <property type="entry name" value="GATA"/>
    <property type="match status" value="1"/>
</dbReference>
<dbReference type="InterPro" id="IPR013088">
    <property type="entry name" value="Znf_NHR/GATA"/>
</dbReference>
<gene>
    <name evidence="7" type="ORF">M427DRAFT_153407</name>
</gene>
<organism evidence="7 8">
    <name type="scientific">Gonapodya prolifera (strain JEL478)</name>
    <name type="common">Monoblepharis prolifera</name>
    <dbReference type="NCBI Taxonomy" id="1344416"/>
    <lineage>
        <taxon>Eukaryota</taxon>
        <taxon>Fungi</taxon>
        <taxon>Fungi incertae sedis</taxon>
        <taxon>Chytridiomycota</taxon>
        <taxon>Chytridiomycota incertae sedis</taxon>
        <taxon>Monoblepharidomycetes</taxon>
        <taxon>Monoblepharidales</taxon>
        <taxon>Gonapodyaceae</taxon>
        <taxon>Gonapodya</taxon>
    </lineage>
</organism>
<dbReference type="EMBL" id="KQ965743">
    <property type="protein sequence ID" value="KXS18267.1"/>
    <property type="molecule type" value="Genomic_DNA"/>
</dbReference>
<feature type="compositionally biased region" description="Basic and acidic residues" evidence="5">
    <location>
        <begin position="265"/>
        <end position="276"/>
    </location>
</feature>
<evidence type="ECO:0000256" key="1">
    <source>
        <dbReference type="ARBA" id="ARBA00022723"/>
    </source>
</evidence>
<dbReference type="GO" id="GO:0043565">
    <property type="term" value="F:sequence-specific DNA binding"/>
    <property type="evidence" value="ECO:0007669"/>
    <property type="project" value="InterPro"/>
</dbReference>
<dbReference type="InterPro" id="IPR052138">
    <property type="entry name" value="GATA_ZnFinger_Domain"/>
</dbReference>
<evidence type="ECO:0000259" key="6">
    <source>
        <dbReference type="PROSITE" id="PS50114"/>
    </source>
</evidence>
<feature type="domain" description="GATA-type" evidence="6">
    <location>
        <begin position="433"/>
        <end position="462"/>
    </location>
</feature>
<dbReference type="PANTHER" id="PTHR47255:SF4">
    <property type="entry name" value="GATA ZINC FINGER DOMAIN-CONTAINING PROTEIN 12"/>
    <property type="match status" value="1"/>
</dbReference>
<sequence>MPSTWSTKSVVDCDASRKMEPSPLAVPGMARPVAGVGTLDPLGGVFAGSARDGSVLLETFDRLRRNLVSRLHELFALSPAALAHPQLRPQVAAALRPALLDTRPECSAEVRQVVAILWGVGTDLSHLNGPSGPPPMALPDNSTQHSPPNDTFHVAVVAALTDLRNLRNSFLAAALGLAPRLRRNIASDPMFAKKFSTALQVLAQDADQMTRETAAKLSRKITARKPDGTSMGPGQQPAQDSPPGFLNLDDLNFEGEGWQPDTEFGEVKAEHARDGANIDTQMEMDTDDSDSDEEEDDDDDLAPLEPSLSNTWAPGAPISWLGMGSLQQQHHHFVSSLPKERSLSRAFTFPSSLIGPPPPGALSNTSPQSDEGSSSTHARVSPTADALSDPHASRPTTASSNQRKRRASASSGTGAVVDVDALQNSPGTTRRWCRECGTVASPEWRTGANGATLCNACGLRFRRRAAAAAATANGDSKDGPSASGDVGGGAMRGWGRGRGARSGVGTVTGT</sequence>
<evidence type="ECO:0000256" key="2">
    <source>
        <dbReference type="ARBA" id="ARBA00022771"/>
    </source>
</evidence>
<dbReference type="Proteomes" id="UP000070544">
    <property type="component" value="Unassembled WGS sequence"/>
</dbReference>
<keyword evidence="1" id="KW-0479">Metal-binding</keyword>